<protein>
    <submittedName>
        <fullName evidence="2">DUF1876 domain-containing protein</fullName>
    </submittedName>
</protein>
<dbReference type="AlphaFoldDB" id="A0AA41Q691"/>
<dbReference type="SUPFAM" id="SSF143212">
    <property type="entry name" value="Rv2632c-like"/>
    <property type="match status" value="1"/>
</dbReference>
<reference evidence="2" key="1">
    <citation type="submission" date="2022-01" db="EMBL/GenBank/DDBJ databases">
        <title>Genome-Based Taxonomic Classification of the Phylum Actinobacteria.</title>
        <authorList>
            <person name="Gao Y."/>
        </authorList>
    </citation>
    <scope>NUCLEOTIDE SEQUENCE</scope>
    <source>
        <strain evidence="2">KLBMP 8922</strain>
    </source>
</reference>
<dbReference type="InterPro" id="IPR015057">
    <property type="entry name" value="Rv2632c-like"/>
</dbReference>
<accession>A0AA41Q691</accession>
<evidence type="ECO:0000256" key="1">
    <source>
        <dbReference type="SAM" id="MobiDB-lite"/>
    </source>
</evidence>
<dbReference type="Gene3D" id="3.30.160.240">
    <property type="entry name" value="Rv1738"/>
    <property type="match status" value="1"/>
</dbReference>
<feature type="region of interest" description="Disordered" evidence="1">
    <location>
        <begin position="37"/>
        <end position="58"/>
    </location>
</feature>
<keyword evidence="3" id="KW-1185">Reference proteome</keyword>
<dbReference type="InterPro" id="IPR038070">
    <property type="entry name" value="Rv2632c-like_sf"/>
</dbReference>
<evidence type="ECO:0000313" key="2">
    <source>
        <dbReference type="EMBL" id="MCF2532031.1"/>
    </source>
</evidence>
<evidence type="ECO:0000313" key="3">
    <source>
        <dbReference type="Proteomes" id="UP001165378"/>
    </source>
</evidence>
<gene>
    <name evidence="2" type="ORF">LZ495_33110</name>
</gene>
<sequence length="99" mass="10732">MSDMKHWTVDIYLTEKTGVEESDGAITVRTHAEARLTTDSNTSLRGWGNARKHPDDMDVPQIGDELACARALSDLAHRLLHAAAADIEASTGTMASPRT</sequence>
<name>A0AA41Q691_9ACTN</name>
<dbReference type="EMBL" id="JAKFHA010000029">
    <property type="protein sequence ID" value="MCF2532031.1"/>
    <property type="molecule type" value="Genomic_DNA"/>
</dbReference>
<comment type="caution">
    <text evidence="2">The sequence shown here is derived from an EMBL/GenBank/DDBJ whole genome shotgun (WGS) entry which is preliminary data.</text>
</comment>
<dbReference type="Pfam" id="PF08962">
    <property type="entry name" value="Rv2632c-like"/>
    <property type="match status" value="1"/>
</dbReference>
<dbReference type="RefSeq" id="WP_235056750.1">
    <property type="nucleotide sequence ID" value="NZ_JAKFHA010000029.1"/>
</dbReference>
<organism evidence="2 3">
    <name type="scientific">Yinghuangia soli</name>
    <dbReference type="NCBI Taxonomy" id="2908204"/>
    <lineage>
        <taxon>Bacteria</taxon>
        <taxon>Bacillati</taxon>
        <taxon>Actinomycetota</taxon>
        <taxon>Actinomycetes</taxon>
        <taxon>Kitasatosporales</taxon>
        <taxon>Streptomycetaceae</taxon>
        <taxon>Yinghuangia</taxon>
    </lineage>
</organism>
<proteinExistence type="predicted"/>
<dbReference type="Proteomes" id="UP001165378">
    <property type="component" value="Unassembled WGS sequence"/>
</dbReference>